<proteinExistence type="predicted"/>
<dbReference type="AlphaFoldDB" id="A0A8C4WYB3"/>
<dbReference type="GO" id="GO:0098038">
    <property type="term" value="P:non-replicative DNA transposition"/>
    <property type="evidence" value="ECO:0007669"/>
    <property type="project" value="InterPro"/>
</dbReference>
<organism evidence="3 4">
    <name type="scientific">Eptatretus burgeri</name>
    <name type="common">Inshore hagfish</name>
    <dbReference type="NCBI Taxonomy" id="7764"/>
    <lineage>
        <taxon>Eukaryota</taxon>
        <taxon>Metazoa</taxon>
        <taxon>Chordata</taxon>
        <taxon>Craniata</taxon>
        <taxon>Vertebrata</taxon>
        <taxon>Cyclostomata</taxon>
        <taxon>Myxini</taxon>
        <taxon>Myxiniformes</taxon>
        <taxon>Myxinidae</taxon>
        <taxon>Eptatretinae</taxon>
        <taxon>Eptatretus</taxon>
    </lineage>
</organism>
<protein>
    <submittedName>
        <fullName evidence="3">PiggyBac transposable element derived 5</fullName>
    </submittedName>
</protein>
<dbReference type="InterPro" id="IPR029526">
    <property type="entry name" value="PGBD"/>
</dbReference>
<dbReference type="PANTHER" id="PTHR28576">
    <property type="entry name" value="PIGGYBAC TRANSPOSABLE ELEMENT-DERIVED PROTEIN 5"/>
    <property type="match status" value="1"/>
</dbReference>
<dbReference type="PANTHER" id="PTHR28576:SF2">
    <property type="entry name" value="PIGGYBAC TRANSPOSABLE ELEMENT-DERIVED PROTEIN 5"/>
    <property type="match status" value="1"/>
</dbReference>
<accession>A0A8C4WYB3</accession>
<dbReference type="InterPro" id="IPR042423">
    <property type="entry name" value="PGBD5"/>
</dbReference>
<dbReference type="GeneTree" id="ENSGT00510000047893"/>
<evidence type="ECO:0000313" key="3">
    <source>
        <dbReference type="Ensembl" id="ENSEBUP00000019218.1"/>
    </source>
</evidence>
<keyword evidence="4" id="KW-1185">Reference proteome</keyword>
<dbReference type="OMA" id="FITSCTE"/>
<dbReference type="Proteomes" id="UP000694388">
    <property type="component" value="Unplaced"/>
</dbReference>
<feature type="compositionally biased region" description="Basic and acidic residues" evidence="1">
    <location>
        <begin position="381"/>
        <end position="398"/>
    </location>
</feature>
<dbReference type="GO" id="GO:0004803">
    <property type="term" value="F:transposase activity"/>
    <property type="evidence" value="ECO:0007669"/>
    <property type="project" value="InterPro"/>
</dbReference>
<dbReference type="GO" id="GO:0005634">
    <property type="term" value="C:nucleus"/>
    <property type="evidence" value="ECO:0007669"/>
    <property type="project" value="TreeGrafter"/>
</dbReference>
<evidence type="ECO:0000256" key="1">
    <source>
        <dbReference type="SAM" id="MobiDB-lite"/>
    </source>
</evidence>
<feature type="domain" description="PiggyBac transposable element-derived protein" evidence="2">
    <location>
        <begin position="13"/>
        <end position="346"/>
    </location>
</feature>
<name>A0A8C4WYB3_EPTBU</name>
<feature type="region of interest" description="Disordered" evidence="1">
    <location>
        <begin position="377"/>
        <end position="398"/>
    </location>
</feature>
<dbReference type="Pfam" id="PF13843">
    <property type="entry name" value="DDE_Tnp_1_7"/>
    <property type="match status" value="1"/>
</dbReference>
<sequence length="398" mass="45373">MHTSTKRRFGNDPGWRDTNLAEMRAFLGLVASTAVHHSESVLSIWGGGFFGNGLLAKVMPQDRFEKLLKYFHVVAFRSTQSTDGLYKVQPFLDALQSGFDAAFQPSQTQVLHEPLIEEDLTYVAAWAGLDGERRRRKKRKFSLWVRQCTTTGFICQMHVYLKANSDALEAFRNRVQLHSLVAKHLCVPLPPHNYIIFCGPSITSLQLFQEFEKKGIYCCGLLSSRKSDCTGLPRSALVSPVLPLPRGQYSSRMKGTYSITCWANKGVFRFLTNAYSPLKRGVIIKRKGGNLQEMPCPQAVEAFAAHLSYICKYDDKYSRYFITHKPNKTWQQIFWLALSITMNNAYVLYKLSAAYARCRYSRTQFGQHLMQELLGPENEVPPEKNLSEPLTKHFNTDN</sequence>
<evidence type="ECO:0000259" key="2">
    <source>
        <dbReference type="Pfam" id="PF13843"/>
    </source>
</evidence>
<evidence type="ECO:0000313" key="4">
    <source>
        <dbReference type="Proteomes" id="UP000694388"/>
    </source>
</evidence>
<dbReference type="Ensembl" id="ENSEBUT00000019794.1">
    <property type="protein sequence ID" value="ENSEBUP00000019218.1"/>
    <property type="gene ID" value="ENSEBUG00000011962.1"/>
</dbReference>
<dbReference type="Ensembl" id="ENSEBUT00000019808.1">
    <property type="protein sequence ID" value="ENSEBUP00000019231.1"/>
    <property type="gene ID" value="ENSEBUG00000011962.1"/>
</dbReference>
<reference evidence="3" key="1">
    <citation type="submission" date="2025-05" db="UniProtKB">
        <authorList>
            <consortium name="Ensembl"/>
        </authorList>
    </citation>
    <scope>IDENTIFICATION</scope>
</reference>
<dbReference type="Ensembl" id="ENSEBUT00000019814.1">
    <property type="protein sequence ID" value="ENSEBUP00000019239.1"/>
    <property type="gene ID" value="ENSEBUG00000011962.1"/>
</dbReference>